<feature type="region of interest" description="Disordered" evidence="7">
    <location>
        <begin position="54"/>
        <end position="74"/>
    </location>
</feature>
<organism evidence="9 10">
    <name type="scientific">[Candida] anglica</name>
    <dbReference type="NCBI Taxonomy" id="148631"/>
    <lineage>
        <taxon>Eukaryota</taxon>
        <taxon>Fungi</taxon>
        <taxon>Dikarya</taxon>
        <taxon>Ascomycota</taxon>
        <taxon>Saccharomycotina</taxon>
        <taxon>Pichiomycetes</taxon>
        <taxon>Debaryomycetaceae</taxon>
        <taxon>Kurtzmaniella</taxon>
    </lineage>
</organism>
<reference evidence="9 10" key="1">
    <citation type="submission" date="2024-01" db="EMBL/GenBank/DDBJ databases">
        <authorList>
            <consortium name="Genoscope - CEA"/>
            <person name="William W."/>
        </authorList>
    </citation>
    <scope>NUCLEOTIDE SEQUENCE [LARGE SCALE GENOMIC DNA]</scope>
    <source>
        <strain evidence="9 10">29B2s-10</strain>
    </source>
</reference>
<keyword evidence="2" id="KW-0862">Zinc</keyword>
<evidence type="ECO:0000256" key="6">
    <source>
        <dbReference type="ARBA" id="ARBA00023242"/>
    </source>
</evidence>
<dbReference type="Gene3D" id="4.10.240.10">
    <property type="entry name" value="Zn(2)-C6 fungal-type DNA-binding domain"/>
    <property type="match status" value="1"/>
</dbReference>
<dbReference type="PANTHER" id="PTHR31944:SF131">
    <property type="entry name" value="HEME-RESPONSIVE ZINC FINGER TRANSCRIPTION FACTOR HAP1"/>
    <property type="match status" value="1"/>
</dbReference>
<sequence>MSGSQRKRQRVPISCLVCKRRKVKCDKARPACGGCVRNKVQHLCEYLDPHWSQEDSLNTSNKKGKDISSVNLSTQSSTPTGVNIILQKQRREIDDLKRKLAIALQTTTKDYSNVLTNGEGVNKTLITALSKLGGSKKPCLEFEDGISITVIKSQRREFIDIYSWVNSLKLDPQLAGLWFKITNLQKIYYTHKMNSLRPQSISPDNYNQNNQLAMKCPVVQYDINTMAQNSPTATPTPIPESTSKARVEEKSDLNVYDHLSTNGATVLKSIQLLWNSTLKISREEVLNYEQIQFLIDYYFETSESRRLTLFHRKHILSHILKMDDRVVLNNDMDKASSNSDESLFSKLKMKGVYLSMLALLVEEAIERLRREAFSTDLDQVHTSSPKIDHFKRIFPAEVLLAPLGPKESLVKNRVHKFLTETLSMRLADNDPEVTHTLPFFACSVLFMNNTIHYKSENSKVPRPFAEVFALFLSRVLAPDSVDIWTDPNILKIHNGDATRLQELQIHMCFLWSNTICLVNLVTFSIVPLVRINDTMGNYLIQILNLIEKSETNQYHTRFLDTLSIEKTLEVPLEVNQLISRIINTLARGTNEMVVTIDTLQRLSSECGVWVSHNSEKLDGFQSLRIVESQITLLYLRFFLSYLQMLQFEENSKQGETYKFCTSSILKLCTLLKYLRDVTTSSNKLPCSLYRLQIVNEVLTRMVSPVSGILLRLASTSASEISLEVVSNLNETLDQQFPDDCAHAGEIGNKIISVVSSSITILREAVENRDERTHMLSKIWNFYLVFIKNFNKISYSSYEKIHANVPAFSSFKRQDGGANKCPVRNLNKTNITSTTSEKKCPVDHVSLQGNCPIDHSALSGKCPVDYKSLDKDSLGKCPIDISKRKCPFDHEALVNRGGRVGAKESHVRGQDNKAGLLSPVPIHAVSPIPENNTRLPNLAELLPADTGISKVENSLPGILNDFAELNFDMDTDFDFLMSDFSSAAN</sequence>
<keyword evidence="1" id="KW-0479">Metal-binding</keyword>
<feature type="domain" description="Zn(2)-C6 fungal-type" evidence="8">
    <location>
        <begin position="14"/>
        <end position="46"/>
    </location>
</feature>
<dbReference type="EMBL" id="OZ004255">
    <property type="protein sequence ID" value="CAK7899419.1"/>
    <property type="molecule type" value="Genomic_DNA"/>
</dbReference>
<keyword evidence="4" id="KW-0238">DNA-binding</keyword>
<proteinExistence type="predicted"/>
<keyword evidence="3" id="KW-0805">Transcription regulation</keyword>
<dbReference type="Proteomes" id="UP001497600">
    <property type="component" value="Chromosome C"/>
</dbReference>
<evidence type="ECO:0000256" key="5">
    <source>
        <dbReference type="ARBA" id="ARBA00023163"/>
    </source>
</evidence>
<evidence type="ECO:0000259" key="8">
    <source>
        <dbReference type="PROSITE" id="PS50048"/>
    </source>
</evidence>
<dbReference type="SMART" id="SM00066">
    <property type="entry name" value="GAL4"/>
    <property type="match status" value="1"/>
</dbReference>
<dbReference type="SUPFAM" id="SSF57701">
    <property type="entry name" value="Zn2/Cys6 DNA-binding domain"/>
    <property type="match status" value="1"/>
</dbReference>
<keyword evidence="5" id="KW-0804">Transcription</keyword>
<evidence type="ECO:0000313" key="9">
    <source>
        <dbReference type="EMBL" id="CAK7899419.1"/>
    </source>
</evidence>
<dbReference type="CDD" id="cd00067">
    <property type="entry name" value="GAL4"/>
    <property type="match status" value="1"/>
</dbReference>
<dbReference type="PROSITE" id="PS00463">
    <property type="entry name" value="ZN2_CY6_FUNGAL_1"/>
    <property type="match status" value="1"/>
</dbReference>
<dbReference type="InterPro" id="IPR001138">
    <property type="entry name" value="Zn2Cys6_DnaBD"/>
</dbReference>
<dbReference type="InterPro" id="IPR051430">
    <property type="entry name" value="Fungal_TF_Env_Response"/>
</dbReference>
<name>A0ABP0E9V7_9ASCO</name>
<protein>
    <recommendedName>
        <fullName evidence="8">Zn(2)-C6 fungal-type domain-containing protein</fullName>
    </recommendedName>
</protein>
<dbReference type="PANTHER" id="PTHR31944">
    <property type="entry name" value="HEME-RESPONSIVE ZINC FINGER TRANSCRIPTION FACTOR HAP1"/>
    <property type="match status" value="1"/>
</dbReference>
<gene>
    <name evidence="9" type="ORF">CAAN4_C02652</name>
</gene>
<evidence type="ECO:0000256" key="3">
    <source>
        <dbReference type="ARBA" id="ARBA00023015"/>
    </source>
</evidence>
<evidence type="ECO:0000256" key="7">
    <source>
        <dbReference type="SAM" id="MobiDB-lite"/>
    </source>
</evidence>
<keyword evidence="10" id="KW-1185">Reference proteome</keyword>
<evidence type="ECO:0000313" key="10">
    <source>
        <dbReference type="Proteomes" id="UP001497600"/>
    </source>
</evidence>
<evidence type="ECO:0000256" key="1">
    <source>
        <dbReference type="ARBA" id="ARBA00022723"/>
    </source>
</evidence>
<evidence type="ECO:0000256" key="2">
    <source>
        <dbReference type="ARBA" id="ARBA00022833"/>
    </source>
</evidence>
<accession>A0ABP0E9V7</accession>
<dbReference type="PROSITE" id="PS50048">
    <property type="entry name" value="ZN2_CY6_FUNGAL_2"/>
    <property type="match status" value="1"/>
</dbReference>
<evidence type="ECO:0000256" key="4">
    <source>
        <dbReference type="ARBA" id="ARBA00023125"/>
    </source>
</evidence>
<keyword evidence="6" id="KW-0539">Nucleus</keyword>
<dbReference type="Pfam" id="PF00172">
    <property type="entry name" value="Zn_clus"/>
    <property type="match status" value="1"/>
</dbReference>
<dbReference type="InterPro" id="IPR036864">
    <property type="entry name" value="Zn2-C6_fun-type_DNA-bd_sf"/>
</dbReference>